<evidence type="ECO:0000256" key="1">
    <source>
        <dbReference type="SAM" id="Phobius"/>
    </source>
</evidence>
<evidence type="ECO:0000313" key="3">
    <source>
        <dbReference type="Proteomes" id="UP000001011"/>
    </source>
</evidence>
<keyword evidence="1" id="KW-0472">Membrane</keyword>
<dbReference type="KEGG" id="ypo:BZ17_647"/>
<evidence type="ECO:0000313" key="2">
    <source>
        <dbReference type="EMBL" id="CAH21072.1"/>
    </source>
</evidence>
<proteinExistence type="predicted"/>
<dbReference type="AlphaFoldDB" id="Q66BD8"/>
<reference evidence="2 3" key="1">
    <citation type="journal article" date="2004" name="Proc. Natl. Acad. Sci. U.S.A.">
        <title>Insights into the evolution of Yersinia pestis through whole-genome comparison with Yersinia pseudotuberculosis.</title>
        <authorList>
            <person name="Chain P.S.G."/>
            <person name="Carniel E."/>
            <person name="Larimer F.W."/>
            <person name="Lamerdin J."/>
            <person name="Stoutland P.O."/>
            <person name="Regala W.M."/>
            <person name="Georgescu A.M."/>
            <person name="Vergez L.M."/>
            <person name="Land M.L."/>
            <person name="Motin V.L."/>
            <person name="Brubaker R.R."/>
            <person name="Fowler J."/>
            <person name="Hinnebusch J."/>
            <person name="Marceau M."/>
            <person name="Medigue C."/>
            <person name="Simonet M."/>
            <person name="Chenal-Francisque V."/>
            <person name="Souza B."/>
            <person name="Dacheux D."/>
            <person name="Elliott J.M."/>
            <person name="Derbise A."/>
            <person name="Hauser L.J."/>
            <person name="Garcia E."/>
        </authorList>
    </citation>
    <scope>NUCLEOTIDE SEQUENCE [LARGE SCALE GENOMIC DNA]</scope>
    <source>
        <strain evidence="3">IP32953</strain>
    </source>
</reference>
<gene>
    <name evidence="2" type="ordered locus">YPTB1833</name>
</gene>
<dbReference type="EMBL" id="BX936398">
    <property type="protein sequence ID" value="CAH21072.1"/>
    <property type="molecule type" value="Genomic_DNA"/>
</dbReference>
<accession>Q66BD8</accession>
<name>Q66BD8_YERPS</name>
<keyword evidence="1" id="KW-1133">Transmembrane helix</keyword>
<dbReference type="RefSeq" id="WP_011192291.1">
    <property type="nucleotide sequence ID" value="NC_006155.1"/>
</dbReference>
<dbReference type="Proteomes" id="UP000001011">
    <property type="component" value="Chromosome"/>
</dbReference>
<protein>
    <submittedName>
        <fullName evidence="2">Uncharacterized protein</fullName>
    </submittedName>
</protein>
<sequence length="134" mass="15588">MKEYYLLQYFIDYMERNGLIKEAVIFDLDQQLCDELNEWYKQSFTLPELQKSVDKCIANEWLKHRGLNDKYSYLGITTSGVGIIRSRRNLEQKKKSRTVLKKISDSIEEHKGIIGLITIIIATTTIAVKILKGD</sequence>
<dbReference type="KEGG" id="yps:YPTB1833"/>
<feature type="transmembrane region" description="Helical" evidence="1">
    <location>
        <begin position="112"/>
        <end position="131"/>
    </location>
</feature>
<keyword evidence="1" id="KW-0812">Transmembrane</keyword>
<dbReference type="PATRIC" id="fig|273123.14.peg.694"/>
<organism evidence="2 3">
    <name type="scientific">Yersinia pseudotuberculosis serotype I (strain IP32953)</name>
    <dbReference type="NCBI Taxonomy" id="273123"/>
    <lineage>
        <taxon>Bacteria</taxon>
        <taxon>Pseudomonadati</taxon>
        <taxon>Pseudomonadota</taxon>
        <taxon>Gammaproteobacteria</taxon>
        <taxon>Enterobacterales</taxon>
        <taxon>Yersiniaceae</taxon>
        <taxon>Yersinia</taxon>
    </lineage>
</organism>